<sequence length="154" mass="17313">MNSSTPECKIVIPGKDVTVAFINRTLNTEDACLITKVFAESGTFAWMGYIDYRLLNSVEPGVILEKEYWWKPATKGVVTRVFMNKNGGLNVTVDIMLSSPQIQQPQRLISLDQAGLLANMHFWGKLDVPRTARREGAQVAREMVDALAEHSWEE</sequence>
<evidence type="ECO:0000313" key="1">
    <source>
        <dbReference type="EMBL" id="TKX26060.1"/>
    </source>
</evidence>
<protein>
    <submittedName>
        <fullName evidence="1">Uncharacterized protein</fullName>
    </submittedName>
</protein>
<dbReference type="EMBL" id="PTQR01000018">
    <property type="protein sequence ID" value="TKX26060.1"/>
    <property type="molecule type" value="Genomic_DNA"/>
</dbReference>
<gene>
    <name evidence="1" type="ORF">C1H76_1676</name>
</gene>
<accession>A0A4U7B953</accession>
<reference evidence="1 2" key="1">
    <citation type="submission" date="2018-02" db="EMBL/GenBank/DDBJ databases">
        <title>Draft genome sequences of Elsinoe sp., causing black scab on jojoba.</title>
        <authorList>
            <person name="Stodart B."/>
            <person name="Jeffress S."/>
            <person name="Ash G."/>
            <person name="Arun Chinnappa K."/>
        </authorList>
    </citation>
    <scope>NUCLEOTIDE SEQUENCE [LARGE SCALE GENOMIC DNA]</scope>
    <source>
        <strain evidence="1 2">Hillstone_2</strain>
    </source>
</reference>
<dbReference type="AlphaFoldDB" id="A0A4U7B953"/>
<name>A0A4U7B953_9PEZI</name>
<dbReference type="Proteomes" id="UP000308133">
    <property type="component" value="Unassembled WGS sequence"/>
</dbReference>
<comment type="caution">
    <text evidence="1">The sequence shown here is derived from an EMBL/GenBank/DDBJ whole genome shotgun (WGS) entry which is preliminary data.</text>
</comment>
<evidence type="ECO:0000313" key="2">
    <source>
        <dbReference type="Proteomes" id="UP000308133"/>
    </source>
</evidence>
<proteinExistence type="predicted"/>
<organism evidence="1 2">
    <name type="scientific">Elsinoe australis</name>
    <dbReference type="NCBI Taxonomy" id="40998"/>
    <lineage>
        <taxon>Eukaryota</taxon>
        <taxon>Fungi</taxon>
        <taxon>Dikarya</taxon>
        <taxon>Ascomycota</taxon>
        <taxon>Pezizomycotina</taxon>
        <taxon>Dothideomycetes</taxon>
        <taxon>Dothideomycetidae</taxon>
        <taxon>Myriangiales</taxon>
        <taxon>Elsinoaceae</taxon>
        <taxon>Elsinoe</taxon>
    </lineage>
</organism>